<dbReference type="SMART" id="SM00369">
    <property type="entry name" value="LRR_TYP"/>
    <property type="match status" value="4"/>
</dbReference>
<dbReference type="SMART" id="SM00364">
    <property type="entry name" value="LRR_BAC"/>
    <property type="match status" value="4"/>
</dbReference>
<name>A0A6J1TS70_FRAOC</name>
<dbReference type="Gene3D" id="3.80.10.10">
    <property type="entry name" value="Ribonuclease Inhibitor"/>
    <property type="match status" value="1"/>
</dbReference>
<dbReference type="InterPro" id="IPR050216">
    <property type="entry name" value="LRR_domain-containing"/>
</dbReference>
<evidence type="ECO:0000313" key="3">
    <source>
        <dbReference type="Proteomes" id="UP000504606"/>
    </source>
</evidence>
<protein>
    <submittedName>
        <fullName evidence="4">Erbin isoform X1</fullName>
    </submittedName>
</protein>
<dbReference type="SMART" id="SM00365">
    <property type="entry name" value="LRR_SD22"/>
    <property type="match status" value="3"/>
</dbReference>
<dbReference type="PROSITE" id="PS51450">
    <property type="entry name" value="LRR"/>
    <property type="match status" value="3"/>
</dbReference>
<evidence type="ECO:0000313" key="4">
    <source>
        <dbReference type="RefSeq" id="XP_026294340.1"/>
    </source>
</evidence>
<keyword evidence="1" id="KW-0433">Leucine-rich repeat</keyword>
<evidence type="ECO:0000256" key="1">
    <source>
        <dbReference type="ARBA" id="ARBA00022614"/>
    </source>
</evidence>
<dbReference type="PANTHER" id="PTHR48051">
    <property type="match status" value="1"/>
</dbReference>
<reference evidence="4" key="1">
    <citation type="submission" date="2025-08" db="UniProtKB">
        <authorList>
            <consortium name="RefSeq"/>
        </authorList>
    </citation>
    <scope>IDENTIFICATION</scope>
    <source>
        <tissue evidence="4">Whole organism</tissue>
    </source>
</reference>
<gene>
    <name evidence="4" type="primary">LOC113218279</name>
</gene>
<accession>A0A6J1TS70</accession>
<keyword evidence="3" id="KW-1185">Reference proteome</keyword>
<sequence>MEELAAEIMEKHILHWNCRGFTDLPEELKTAGHQLQEIYLKWNCLVSLPSWITNFKNLTNLYLQYNQIENLPDELSQVSKLKVLDVSNNKIQVLPRGIGCLSHLTHLLASDNTLKFIRCEFQMLKLLQVLDLRNNSLQNLPEDILECQALEEIALDNNNLTMLPDNIVYLPLLENLSVCGNNLLYLPLQPFMSNPTFTFENNFNLNYISLWLGQQISFNNTREFNDNAWNLLGAQGYVLKLQEGKVSTCTYYNVLIKITVHRCFDRESVPIMRHADIIVKEETSNIPLTLPLSLKNITTGPNNQPLVPSLLELALRVSYNLGHHQFIEKEESHCGSITYRLKRCIFNNPDYKSLPLVLQHRLKVGPVGLCYCCQGPVFTYGIIWVILKDYYCESSAVRQLSNVLSIAVFCSVLCSVSYSNWERQSDIQWKLEPRKLTWFCEKRQKN</sequence>
<proteinExistence type="predicted"/>
<dbReference type="SUPFAM" id="SSF52047">
    <property type="entry name" value="RNI-like"/>
    <property type="match status" value="1"/>
</dbReference>
<dbReference type="Pfam" id="PF13855">
    <property type="entry name" value="LRR_8"/>
    <property type="match status" value="2"/>
</dbReference>
<dbReference type="AlphaFoldDB" id="A0A6J1TS70"/>
<dbReference type="GeneID" id="113218279"/>
<dbReference type="KEGG" id="foc:113218279"/>
<dbReference type="InterPro" id="IPR032675">
    <property type="entry name" value="LRR_dom_sf"/>
</dbReference>
<dbReference type="InterPro" id="IPR001611">
    <property type="entry name" value="Leu-rich_rpt"/>
</dbReference>
<dbReference type="PANTHER" id="PTHR48051:SF12">
    <property type="entry name" value="LEUCINE-RICH REPEAT-CONTAINING PROTEIN 28"/>
    <property type="match status" value="1"/>
</dbReference>
<dbReference type="Proteomes" id="UP000504606">
    <property type="component" value="Unplaced"/>
</dbReference>
<keyword evidence="2" id="KW-0677">Repeat</keyword>
<dbReference type="InterPro" id="IPR003591">
    <property type="entry name" value="Leu-rich_rpt_typical-subtyp"/>
</dbReference>
<dbReference type="GO" id="GO:0005737">
    <property type="term" value="C:cytoplasm"/>
    <property type="evidence" value="ECO:0007669"/>
    <property type="project" value="TreeGrafter"/>
</dbReference>
<dbReference type="OrthoDB" id="2021138at2759"/>
<dbReference type="RefSeq" id="XP_026294340.1">
    <property type="nucleotide sequence ID" value="XM_026438555.2"/>
</dbReference>
<evidence type="ECO:0000256" key="2">
    <source>
        <dbReference type="ARBA" id="ARBA00022737"/>
    </source>
</evidence>
<organism evidence="3 4">
    <name type="scientific">Frankliniella occidentalis</name>
    <name type="common">Western flower thrips</name>
    <name type="synonym">Euthrips occidentalis</name>
    <dbReference type="NCBI Taxonomy" id="133901"/>
    <lineage>
        <taxon>Eukaryota</taxon>
        <taxon>Metazoa</taxon>
        <taxon>Ecdysozoa</taxon>
        <taxon>Arthropoda</taxon>
        <taxon>Hexapoda</taxon>
        <taxon>Insecta</taxon>
        <taxon>Pterygota</taxon>
        <taxon>Neoptera</taxon>
        <taxon>Paraneoptera</taxon>
        <taxon>Thysanoptera</taxon>
        <taxon>Terebrantia</taxon>
        <taxon>Thripoidea</taxon>
        <taxon>Thripidae</taxon>
        <taxon>Frankliniella</taxon>
    </lineage>
</organism>